<name>N1QFA4_SPHMS</name>
<keyword evidence="2" id="KW-1185">Reference proteome</keyword>
<reference evidence="1 2" key="1">
    <citation type="journal article" date="2012" name="PLoS Pathog.">
        <title>Diverse lifestyles and strategies of plant pathogenesis encoded in the genomes of eighteen Dothideomycetes fungi.</title>
        <authorList>
            <person name="Ohm R.A."/>
            <person name="Feau N."/>
            <person name="Henrissat B."/>
            <person name="Schoch C.L."/>
            <person name="Horwitz B.A."/>
            <person name="Barry K.W."/>
            <person name="Condon B.J."/>
            <person name="Copeland A.C."/>
            <person name="Dhillon B."/>
            <person name="Glaser F."/>
            <person name="Hesse C.N."/>
            <person name="Kosti I."/>
            <person name="LaButti K."/>
            <person name="Lindquist E.A."/>
            <person name="Lucas S."/>
            <person name="Salamov A.A."/>
            <person name="Bradshaw R.E."/>
            <person name="Ciuffetti L."/>
            <person name="Hamelin R.C."/>
            <person name="Kema G.H.J."/>
            <person name="Lawrence C."/>
            <person name="Scott J.A."/>
            <person name="Spatafora J.W."/>
            <person name="Turgeon B.G."/>
            <person name="de Wit P.J.G.M."/>
            <person name="Zhong S."/>
            <person name="Goodwin S.B."/>
            <person name="Grigoriev I.V."/>
        </authorList>
    </citation>
    <scope>NUCLEOTIDE SEQUENCE [LARGE SCALE GENOMIC DNA]</scope>
    <source>
        <strain evidence="1 2">SO2202</strain>
    </source>
</reference>
<protein>
    <submittedName>
        <fullName evidence="1">Uncharacterized protein</fullName>
    </submittedName>
</protein>
<dbReference type="EMBL" id="KB456267">
    <property type="protein sequence ID" value="EMF10397.1"/>
    <property type="molecule type" value="Genomic_DNA"/>
</dbReference>
<dbReference type="GeneID" id="27906225"/>
<dbReference type="HOGENOM" id="CLU_2980584_0_0_1"/>
<accession>N1QFA4</accession>
<dbReference type="Proteomes" id="UP000016931">
    <property type="component" value="Unassembled WGS sequence"/>
</dbReference>
<gene>
    <name evidence="1" type="ORF">SEPMUDRAFT_48931</name>
</gene>
<sequence>MCGHIKVQYACKHIRYCVLFWCKLLSSLALADFEAKHFSGILNLTCVYMCIGYVCGCV</sequence>
<proteinExistence type="predicted"/>
<evidence type="ECO:0000313" key="2">
    <source>
        <dbReference type="Proteomes" id="UP000016931"/>
    </source>
</evidence>
<dbReference type="RefSeq" id="XP_016758518.1">
    <property type="nucleotide sequence ID" value="XM_016909088.1"/>
</dbReference>
<evidence type="ECO:0000313" key="1">
    <source>
        <dbReference type="EMBL" id="EMF10397.1"/>
    </source>
</evidence>
<organism evidence="1 2">
    <name type="scientific">Sphaerulina musiva (strain SO2202)</name>
    <name type="common">Poplar stem canker fungus</name>
    <name type="synonym">Septoria musiva</name>
    <dbReference type="NCBI Taxonomy" id="692275"/>
    <lineage>
        <taxon>Eukaryota</taxon>
        <taxon>Fungi</taxon>
        <taxon>Dikarya</taxon>
        <taxon>Ascomycota</taxon>
        <taxon>Pezizomycotina</taxon>
        <taxon>Dothideomycetes</taxon>
        <taxon>Dothideomycetidae</taxon>
        <taxon>Mycosphaerellales</taxon>
        <taxon>Mycosphaerellaceae</taxon>
        <taxon>Sphaerulina</taxon>
    </lineage>
</organism>
<dbReference type="AlphaFoldDB" id="N1QFA4"/>